<dbReference type="SUPFAM" id="SSF53756">
    <property type="entry name" value="UDP-Glycosyltransferase/glycogen phosphorylase"/>
    <property type="match status" value="1"/>
</dbReference>
<feature type="region of interest" description="Disordered" evidence="3">
    <location>
        <begin position="1"/>
        <end position="21"/>
    </location>
</feature>
<protein>
    <submittedName>
        <fullName evidence="6">Hexosyltransferase</fullName>
        <ecNumber evidence="6">2.4.1.-</ecNumber>
    </submittedName>
</protein>
<reference evidence="6 7" key="1">
    <citation type="journal article" date="2011" name="J. Bacteriol.">
        <title>Genome Sequence of the Probiotic Strain Bifidobacterium animalis subsp. lactis CNCM I-2494.</title>
        <authorList>
            <person name="Chervaux C."/>
            <person name="Grimaldi C."/>
            <person name="Bolotin A."/>
            <person name="Quinquis B."/>
            <person name="Legrain-Raspaud S."/>
            <person name="van Hylckama Vlieg J.E."/>
            <person name="Denariaz G."/>
            <person name="Smokvina T."/>
        </authorList>
    </citation>
    <scope>NUCLEOTIDE SEQUENCE [LARGE SCALE GENOMIC DNA]</scope>
    <source>
        <strain evidence="6 7">CNCM I-2494</strain>
    </source>
</reference>
<dbReference type="AlphaFoldDB" id="A0A806FI96"/>
<evidence type="ECO:0000256" key="1">
    <source>
        <dbReference type="ARBA" id="ARBA00022676"/>
    </source>
</evidence>
<keyword evidence="2 6" id="KW-0808">Transferase</keyword>
<evidence type="ECO:0000259" key="4">
    <source>
        <dbReference type="Pfam" id="PF00534"/>
    </source>
</evidence>
<feature type="compositionally biased region" description="Polar residues" evidence="3">
    <location>
        <begin position="1"/>
        <end position="19"/>
    </location>
</feature>
<dbReference type="Gene3D" id="3.40.50.2000">
    <property type="entry name" value="Glycogen Phosphorylase B"/>
    <property type="match status" value="2"/>
</dbReference>
<dbReference type="InterPro" id="IPR028098">
    <property type="entry name" value="Glyco_trans_4-like_N"/>
</dbReference>
<dbReference type="EC" id="2.4.1.-" evidence="6"/>
<proteinExistence type="predicted"/>
<dbReference type="KEGG" id="bnm:BALAC2494_00519"/>
<dbReference type="PANTHER" id="PTHR45947:SF3">
    <property type="entry name" value="SULFOQUINOVOSYL TRANSFERASE SQD2"/>
    <property type="match status" value="1"/>
</dbReference>
<feature type="domain" description="Glycosyl transferase family 1" evidence="4">
    <location>
        <begin position="210"/>
        <end position="367"/>
    </location>
</feature>
<evidence type="ECO:0000256" key="2">
    <source>
        <dbReference type="ARBA" id="ARBA00022679"/>
    </source>
</evidence>
<dbReference type="Pfam" id="PF00534">
    <property type="entry name" value="Glycos_transf_1"/>
    <property type="match status" value="1"/>
</dbReference>
<sequence>MSTMEAHNEAASPQSASDNATDRPLTIALVVDTFGNRGNGTSNSALQWAQELERQGHKVRLVGINAPEYPARENHIPLVSWISAKQQMHFAQPSATLFDRAFDGVDVVHIYTPFKFGRHAMAAARAKGLPVTAGFHVQPENVMYSAGPARWIPGMDRFIYWLFRRWLYSRVDAIHVPTNLGKQLLLDHGYAKPIFVISNGYAPRFIPKEQRKGDAAPQIPVRIIASGRLSNEKNHVELIEAICRCAHADDIHLTIAGTGPIRNKLVRFAKRKLKRPASIGFHKNSTMPQLLRSADLLVHPSIADLESVSVIEGMASGLVPVIADSKLSAAGQFSLCPQSSYPVGDVDALAERIDWWIDHPRELNTWGDTYARHTKDTYSVEESVRRFVEMERQIISDHTVSSR</sequence>
<feature type="domain" description="Glycosyltransferase subfamily 4-like N-terminal" evidence="5">
    <location>
        <begin position="39"/>
        <end position="201"/>
    </location>
</feature>
<name>A0A806FI96_BIFAN</name>
<keyword evidence="1 6" id="KW-0328">Glycosyltransferase</keyword>
<dbReference type="InterPro" id="IPR050194">
    <property type="entry name" value="Glycosyltransferase_grp1"/>
</dbReference>
<dbReference type="GO" id="GO:0016757">
    <property type="term" value="F:glycosyltransferase activity"/>
    <property type="evidence" value="ECO:0007669"/>
    <property type="project" value="UniProtKB-KW"/>
</dbReference>
<dbReference type="Pfam" id="PF13439">
    <property type="entry name" value="Glyco_transf_4"/>
    <property type="match status" value="1"/>
</dbReference>
<dbReference type="Proteomes" id="UP000008394">
    <property type="component" value="Chromosome"/>
</dbReference>
<dbReference type="GO" id="GO:1901137">
    <property type="term" value="P:carbohydrate derivative biosynthetic process"/>
    <property type="evidence" value="ECO:0007669"/>
    <property type="project" value="UniProtKB-ARBA"/>
</dbReference>
<evidence type="ECO:0000256" key="3">
    <source>
        <dbReference type="SAM" id="MobiDB-lite"/>
    </source>
</evidence>
<evidence type="ECO:0000259" key="5">
    <source>
        <dbReference type="Pfam" id="PF13439"/>
    </source>
</evidence>
<dbReference type="EMBL" id="CP002915">
    <property type="protein sequence ID" value="AEK30073.1"/>
    <property type="molecule type" value="Genomic_DNA"/>
</dbReference>
<evidence type="ECO:0000313" key="7">
    <source>
        <dbReference type="Proteomes" id="UP000008394"/>
    </source>
</evidence>
<dbReference type="InterPro" id="IPR001296">
    <property type="entry name" value="Glyco_trans_1"/>
</dbReference>
<dbReference type="PANTHER" id="PTHR45947">
    <property type="entry name" value="SULFOQUINOVOSYL TRANSFERASE SQD2"/>
    <property type="match status" value="1"/>
</dbReference>
<gene>
    <name evidence="6" type="ORF">BALAC2494_00519</name>
</gene>
<organism evidence="6 7">
    <name type="scientific">Bifidobacterium animalis subsp. lactis CNCM I-2494</name>
    <dbReference type="NCBI Taxonomy" id="1042403"/>
    <lineage>
        <taxon>Bacteria</taxon>
        <taxon>Bacillati</taxon>
        <taxon>Actinomycetota</taxon>
        <taxon>Actinomycetes</taxon>
        <taxon>Bifidobacteriales</taxon>
        <taxon>Bifidobacteriaceae</taxon>
        <taxon>Bifidobacterium</taxon>
    </lineage>
</organism>
<evidence type="ECO:0000313" key="6">
    <source>
        <dbReference type="EMBL" id="AEK30073.1"/>
    </source>
</evidence>
<accession>A0A806FI96</accession>